<gene>
    <name evidence="9" type="ORF">DM01DRAFT_254470</name>
</gene>
<reference evidence="9 10" key="1">
    <citation type="submission" date="2016-07" db="EMBL/GenBank/DDBJ databases">
        <title>Pervasive Adenine N6-methylation of Active Genes in Fungi.</title>
        <authorList>
            <consortium name="DOE Joint Genome Institute"/>
            <person name="Mondo S.J."/>
            <person name="Dannebaum R.O."/>
            <person name="Kuo R.C."/>
            <person name="Labutti K."/>
            <person name="Haridas S."/>
            <person name="Kuo A."/>
            <person name="Salamov A."/>
            <person name="Ahrendt S.R."/>
            <person name="Lipzen A."/>
            <person name="Sullivan W."/>
            <person name="Andreopoulos W.B."/>
            <person name="Clum A."/>
            <person name="Lindquist E."/>
            <person name="Daum C."/>
            <person name="Ramamoorthy G.K."/>
            <person name="Gryganskyi A."/>
            <person name="Culley D."/>
            <person name="Magnuson J.K."/>
            <person name="James T.Y."/>
            <person name="O'Malley M.A."/>
            <person name="Stajich J.E."/>
            <person name="Spatafora J.W."/>
            <person name="Visel A."/>
            <person name="Grigoriev I.V."/>
        </authorList>
    </citation>
    <scope>NUCLEOTIDE SEQUENCE [LARGE SCALE GENOMIC DNA]</scope>
    <source>
        <strain evidence="9 10">NRRL 3301</strain>
    </source>
</reference>
<evidence type="ECO:0000256" key="6">
    <source>
        <dbReference type="ARBA" id="ARBA00022728"/>
    </source>
</evidence>
<evidence type="ECO:0000313" key="10">
    <source>
        <dbReference type="Proteomes" id="UP000242146"/>
    </source>
</evidence>
<keyword evidence="4" id="KW-0963">Cytoplasm</keyword>
<evidence type="ECO:0000256" key="3">
    <source>
        <dbReference type="ARBA" id="ARBA00018615"/>
    </source>
</evidence>
<dbReference type="PANTHER" id="PTHR11805">
    <property type="entry name" value="CYSTEINE-RICH PDZ-BINDING PROTEIN"/>
    <property type="match status" value="1"/>
</dbReference>
<dbReference type="GO" id="GO:0005681">
    <property type="term" value="C:spliceosomal complex"/>
    <property type="evidence" value="ECO:0007669"/>
    <property type="project" value="UniProtKB-KW"/>
</dbReference>
<protein>
    <recommendedName>
        <fullName evidence="3">Cysteine-rich PDZ-binding protein</fullName>
    </recommendedName>
    <alternativeName>
        <fullName evidence="8">Cysteine-rich interactor of PDZ three</fullName>
    </alternativeName>
</protein>
<dbReference type="Proteomes" id="UP000242146">
    <property type="component" value="Unassembled WGS sequence"/>
</dbReference>
<dbReference type="STRING" id="101127.A0A1X2GLK4"/>
<dbReference type="GO" id="GO:0005737">
    <property type="term" value="C:cytoplasm"/>
    <property type="evidence" value="ECO:0007669"/>
    <property type="project" value="UniProtKB-SubCell"/>
</dbReference>
<keyword evidence="6" id="KW-0747">Spliceosome</keyword>
<keyword evidence="7" id="KW-0508">mRNA splicing</keyword>
<evidence type="ECO:0000256" key="2">
    <source>
        <dbReference type="ARBA" id="ARBA00009021"/>
    </source>
</evidence>
<organism evidence="9 10">
    <name type="scientific">Hesseltinella vesiculosa</name>
    <dbReference type="NCBI Taxonomy" id="101127"/>
    <lineage>
        <taxon>Eukaryota</taxon>
        <taxon>Fungi</taxon>
        <taxon>Fungi incertae sedis</taxon>
        <taxon>Mucoromycota</taxon>
        <taxon>Mucoromycotina</taxon>
        <taxon>Mucoromycetes</taxon>
        <taxon>Mucorales</taxon>
        <taxon>Cunninghamellaceae</taxon>
        <taxon>Hesseltinella</taxon>
    </lineage>
</organism>
<evidence type="ECO:0000256" key="7">
    <source>
        <dbReference type="ARBA" id="ARBA00023187"/>
    </source>
</evidence>
<accession>A0A1X2GLK4</accession>
<dbReference type="GO" id="GO:0008017">
    <property type="term" value="F:microtubule binding"/>
    <property type="evidence" value="ECO:0007669"/>
    <property type="project" value="TreeGrafter"/>
</dbReference>
<keyword evidence="5" id="KW-0507">mRNA processing</keyword>
<dbReference type="OrthoDB" id="147332at2759"/>
<evidence type="ECO:0000256" key="1">
    <source>
        <dbReference type="ARBA" id="ARBA00004496"/>
    </source>
</evidence>
<evidence type="ECO:0000256" key="4">
    <source>
        <dbReference type="ARBA" id="ARBA00022490"/>
    </source>
</evidence>
<name>A0A1X2GLK4_9FUNG</name>
<dbReference type="EMBL" id="MCGT01000009">
    <property type="protein sequence ID" value="ORX56839.1"/>
    <property type="molecule type" value="Genomic_DNA"/>
</dbReference>
<dbReference type="Pfam" id="PF10235">
    <property type="entry name" value="Cript"/>
    <property type="match status" value="1"/>
</dbReference>
<evidence type="ECO:0000256" key="8">
    <source>
        <dbReference type="ARBA" id="ARBA00032518"/>
    </source>
</evidence>
<proteinExistence type="inferred from homology"/>
<dbReference type="PANTHER" id="PTHR11805:SF1">
    <property type="entry name" value="CYSTEINE-RICH PDZ-BINDING PROTEIN"/>
    <property type="match status" value="1"/>
</dbReference>
<evidence type="ECO:0000256" key="5">
    <source>
        <dbReference type="ARBA" id="ARBA00022664"/>
    </source>
</evidence>
<dbReference type="GO" id="GO:0031122">
    <property type="term" value="P:cytoplasmic microtubule organization"/>
    <property type="evidence" value="ECO:0007669"/>
    <property type="project" value="TreeGrafter"/>
</dbReference>
<sequence>MVCAKCEKKLTTLAVPDKWKDGAKNVKAGQEGRKINQNKLIAKGKSRHSPYESKCRICKSKVIQPKAHYCQNCSFQKGICAMCGKNLKK</sequence>
<dbReference type="AlphaFoldDB" id="A0A1X2GLK4"/>
<comment type="caution">
    <text evidence="9">The sequence shown here is derived from an EMBL/GenBank/DDBJ whole genome shotgun (WGS) entry which is preliminary data.</text>
</comment>
<dbReference type="GO" id="GO:0008380">
    <property type="term" value="P:RNA splicing"/>
    <property type="evidence" value="ECO:0007669"/>
    <property type="project" value="UniProtKB-KW"/>
</dbReference>
<dbReference type="InterPro" id="IPR019367">
    <property type="entry name" value="PDZ-binding_CRIPT"/>
</dbReference>
<comment type="subcellular location">
    <subcellularLocation>
        <location evidence="1">Cytoplasm</location>
    </subcellularLocation>
</comment>
<keyword evidence="10" id="KW-1185">Reference proteome</keyword>
<dbReference type="GO" id="GO:0006397">
    <property type="term" value="P:mRNA processing"/>
    <property type="evidence" value="ECO:0007669"/>
    <property type="project" value="UniProtKB-KW"/>
</dbReference>
<evidence type="ECO:0000313" key="9">
    <source>
        <dbReference type="EMBL" id="ORX56839.1"/>
    </source>
</evidence>
<comment type="similarity">
    <text evidence="2">Belongs to the CRIPT family.</text>
</comment>